<dbReference type="PANTHER" id="PTHR30143:SF0">
    <property type="entry name" value="2-KETO-4-PENTENOATE HYDRATASE"/>
    <property type="match status" value="1"/>
</dbReference>
<sequence>MTQYKKEIINTLFKAQQNHEPVEFISKTYEVEEPVAYHIQDELISEFKKANNSEIAGYKVSMTSDETQAYADTDEPAYGTILSDKVVESGDTVSFSQLFAPLIEPELVFILTEDLTVDASDEEILKSIKVAPGIEIPDARYIDWFPNFTLGDLISDNTASGLVAVGEAADPVSYKDFENITLKLSHNDEEIATGVSSDVLDNPIESLKWLIRKLDTQGKQLHKGEIVSSGTFVPPVPAKEGTYKAEYSYPGSIQVTFKP</sequence>
<comment type="caution">
    <text evidence="1">The sequence shown here is derived from an EMBL/GenBank/DDBJ whole genome shotgun (WGS) entry which is preliminary data.</text>
</comment>
<dbReference type="AlphaFoldDB" id="A0A4Q7CPE3"/>
<dbReference type="RefSeq" id="WP_070704614.1">
    <property type="nucleotide sequence ID" value="NZ_CP018776.1"/>
</dbReference>
<dbReference type="Proteomes" id="UP000293854">
    <property type="component" value="Unassembled WGS sequence"/>
</dbReference>
<protein>
    <submittedName>
        <fullName evidence="1">2-keto-4-pentenoate hydratase</fullName>
    </submittedName>
</protein>
<dbReference type="Gene3D" id="3.90.850.10">
    <property type="entry name" value="Fumarylacetoacetase-like, C-terminal domain"/>
    <property type="match status" value="1"/>
</dbReference>
<name>A0A4Q7CPE3_9STAP</name>
<dbReference type="InterPro" id="IPR050772">
    <property type="entry name" value="Hydratase-Decarb/MhpD_sf"/>
</dbReference>
<dbReference type="SUPFAM" id="SSF56529">
    <property type="entry name" value="FAH"/>
    <property type="match status" value="1"/>
</dbReference>
<organism evidence="1 2">
    <name type="scientific">Staphylococcus condimenti</name>
    <dbReference type="NCBI Taxonomy" id="70255"/>
    <lineage>
        <taxon>Bacteria</taxon>
        <taxon>Bacillati</taxon>
        <taxon>Bacillota</taxon>
        <taxon>Bacilli</taxon>
        <taxon>Bacillales</taxon>
        <taxon>Staphylococcaceae</taxon>
        <taxon>Staphylococcus</taxon>
    </lineage>
</organism>
<proteinExistence type="predicted"/>
<dbReference type="PANTHER" id="PTHR30143">
    <property type="entry name" value="ACID HYDRATASE"/>
    <property type="match status" value="1"/>
</dbReference>
<dbReference type="InterPro" id="IPR036663">
    <property type="entry name" value="Fumarylacetoacetase_C_sf"/>
</dbReference>
<dbReference type="GO" id="GO:0008684">
    <property type="term" value="F:2-oxopent-4-enoate hydratase activity"/>
    <property type="evidence" value="ECO:0007669"/>
    <property type="project" value="TreeGrafter"/>
</dbReference>
<accession>A0A4Q7CPE3</accession>
<evidence type="ECO:0000313" key="2">
    <source>
        <dbReference type="Proteomes" id="UP000293854"/>
    </source>
</evidence>
<dbReference type="EMBL" id="RQTE01000044">
    <property type="protein sequence ID" value="RZI03898.1"/>
    <property type="molecule type" value="Genomic_DNA"/>
</dbReference>
<dbReference type="GO" id="GO:0005737">
    <property type="term" value="C:cytoplasm"/>
    <property type="evidence" value="ECO:0007669"/>
    <property type="project" value="TreeGrafter"/>
</dbReference>
<gene>
    <name evidence="1" type="ORF">EIG99_02160</name>
</gene>
<reference evidence="1 2" key="1">
    <citation type="submission" date="2018-11" db="EMBL/GenBank/DDBJ databases">
        <title>Genomic profiling of Staphylococcus species from a Poultry farm system in KwaZulu-Natal, South Africa.</title>
        <authorList>
            <person name="Amoako D.G."/>
            <person name="Somboro A.M."/>
            <person name="Abia A.L.K."/>
            <person name="Bester L.A."/>
            <person name="Essack S.Y."/>
        </authorList>
    </citation>
    <scope>NUCLEOTIDE SEQUENCE [LARGE SCALE GENOMIC DNA]</scope>
    <source>
        <strain evidence="1 2">SA11</strain>
    </source>
</reference>
<evidence type="ECO:0000313" key="1">
    <source>
        <dbReference type="EMBL" id="RZI03898.1"/>
    </source>
</evidence>